<evidence type="ECO:0000313" key="3">
    <source>
        <dbReference type="Proteomes" id="UP000183639"/>
    </source>
</evidence>
<dbReference type="AlphaFoldDB" id="A0A1I3I6Q5"/>
<dbReference type="Proteomes" id="UP000183639">
    <property type="component" value="Unassembled WGS sequence"/>
</dbReference>
<keyword evidence="1" id="KW-0812">Transmembrane</keyword>
<sequence length="29" mass="3101">MPSSNFLLELLISILGSILGTLILQMLGL</sequence>
<accession>A0A1I3I6Q5</accession>
<gene>
    <name evidence="2" type="ORF">SAMN04487861_1392</name>
</gene>
<keyword evidence="1" id="KW-1133">Transmembrane helix</keyword>
<protein>
    <submittedName>
        <fullName evidence="2">Uncharacterized protein</fullName>
    </submittedName>
</protein>
<organism evidence="2 3">
    <name type="scientific">Selenomonas ruminantium</name>
    <dbReference type="NCBI Taxonomy" id="971"/>
    <lineage>
        <taxon>Bacteria</taxon>
        <taxon>Bacillati</taxon>
        <taxon>Bacillota</taxon>
        <taxon>Negativicutes</taxon>
        <taxon>Selenomonadales</taxon>
        <taxon>Selenomonadaceae</taxon>
        <taxon>Selenomonas</taxon>
    </lineage>
</organism>
<reference evidence="2 3" key="1">
    <citation type="submission" date="2016-10" db="EMBL/GenBank/DDBJ databases">
        <authorList>
            <person name="de Groot N.N."/>
        </authorList>
    </citation>
    <scope>NUCLEOTIDE SEQUENCE [LARGE SCALE GENOMIC DNA]</scope>
    <source>
        <strain evidence="2 3">Z108</strain>
    </source>
</reference>
<evidence type="ECO:0000313" key="2">
    <source>
        <dbReference type="EMBL" id="SFI43413.1"/>
    </source>
</evidence>
<keyword evidence="1" id="KW-0472">Membrane</keyword>
<feature type="transmembrane region" description="Helical" evidence="1">
    <location>
        <begin position="6"/>
        <end position="27"/>
    </location>
</feature>
<evidence type="ECO:0000256" key="1">
    <source>
        <dbReference type="SAM" id="Phobius"/>
    </source>
</evidence>
<proteinExistence type="predicted"/>
<dbReference type="EMBL" id="FOQK01000039">
    <property type="protein sequence ID" value="SFI43413.1"/>
    <property type="molecule type" value="Genomic_DNA"/>
</dbReference>
<name>A0A1I3I6Q5_SELRU</name>